<sequence>MNQSCTRNGVN</sequence>
<proteinExistence type="predicted"/>
<organism evidence="1">
    <name type="scientific">Arundo donax</name>
    <name type="common">Giant reed</name>
    <name type="synonym">Donax arundinaceus</name>
    <dbReference type="NCBI Taxonomy" id="35708"/>
    <lineage>
        <taxon>Eukaryota</taxon>
        <taxon>Viridiplantae</taxon>
        <taxon>Streptophyta</taxon>
        <taxon>Embryophyta</taxon>
        <taxon>Tracheophyta</taxon>
        <taxon>Spermatophyta</taxon>
        <taxon>Magnoliopsida</taxon>
        <taxon>Liliopsida</taxon>
        <taxon>Poales</taxon>
        <taxon>Poaceae</taxon>
        <taxon>PACMAD clade</taxon>
        <taxon>Arundinoideae</taxon>
        <taxon>Arundineae</taxon>
        <taxon>Arundo</taxon>
    </lineage>
</organism>
<accession>A0A0A9EKJ0</accession>
<evidence type="ECO:0000313" key="1">
    <source>
        <dbReference type="EMBL" id="JAE01255.1"/>
    </source>
</evidence>
<dbReference type="EMBL" id="GBRH01196641">
    <property type="protein sequence ID" value="JAE01255.1"/>
    <property type="molecule type" value="Transcribed_RNA"/>
</dbReference>
<reference evidence="1" key="1">
    <citation type="submission" date="2014-09" db="EMBL/GenBank/DDBJ databases">
        <authorList>
            <person name="Magalhaes I.L.F."/>
            <person name="Oliveira U."/>
            <person name="Santos F.R."/>
            <person name="Vidigal T.H.D.A."/>
            <person name="Brescovit A.D."/>
            <person name="Santos A.J."/>
        </authorList>
    </citation>
    <scope>NUCLEOTIDE SEQUENCE</scope>
    <source>
        <tissue evidence="1">Shoot tissue taken approximately 20 cm above the soil surface</tissue>
    </source>
</reference>
<protein>
    <submittedName>
        <fullName evidence="1">Uncharacterized protein</fullName>
    </submittedName>
</protein>
<name>A0A0A9EKJ0_ARUDO</name>
<reference evidence="1" key="2">
    <citation type="journal article" date="2015" name="Data Brief">
        <title>Shoot transcriptome of the giant reed, Arundo donax.</title>
        <authorList>
            <person name="Barrero R.A."/>
            <person name="Guerrero F.D."/>
            <person name="Moolhuijzen P."/>
            <person name="Goolsby J.A."/>
            <person name="Tidwell J."/>
            <person name="Bellgard S.E."/>
            <person name="Bellgard M.I."/>
        </authorList>
    </citation>
    <scope>NUCLEOTIDE SEQUENCE</scope>
    <source>
        <tissue evidence="1">Shoot tissue taken approximately 20 cm above the soil surface</tissue>
    </source>
</reference>